<dbReference type="AlphaFoldDB" id="A0A0A9D039"/>
<name>A0A0A9D039_ARUDO</name>
<reference evidence="1" key="2">
    <citation type="journal article" date="2015" name="Data Brief">
        <title>Shoot transcriptome of the giant reed, Arundo donax.</title>
        <authorList>
            <person name="Barrero R.A."/>
            <person name="Guerrero F.D."/>
            <person name="Moolhuijzen P."/>
            <person name="Goolsby J.A."/>
            <person name="Tidwell J."/>
            <person name="Bellgard S.E."/>
            <person name="Bellgard M.I."/>
        </authorList>
    </citation>
    <scope>NUCLEOTIDE SEQUENCE</scope>
    <source>
        <tissue evidence="1">Shoot tissue taken approximately 20 cm above the soil surface</tissue>
    </source>
</reference>
<proteinExistence type="predicted"/>
<evidence type="ECO:0000313" key="1">
    <source>
        <dbReference type="EMBL" id="JAD79015.1"/>
    </source>
</evidence>
<reference evidence="1" key="1">
    <citation type="submission" date="2014-09" db="EMBL/GenBank/DDBJ databases">
        <authorList>
            <person name="Magalhaes I.L.F."/>
            <person name="Oliveira U."/>
            <person name="Santos F.R."/>
            <person name="Vidigal T.H.D.A."/>
            <person name="Brescovit A.D."/>
            <person name="Santos A.J."/>
        </authorList>
    </citation>
    <scope>NUCLEOTIDE SEQUENCE</scope>
    <source>
        <tissue evidence="1">Shoot tissue taken approximately 20 cm above the soil surface</tissue>
    </source>
</reference>
<dbReference type="EMBL" id="GBRH01218880">
    <property type="protein sequence ID" value="JAD79015.1"/>
    <property type="molecule type" value="Transcribed_RNA"/>
</dbReference>
<sequence length="38" mass="4487">MQVEDFSTIVRRHQTCNRINLSLHKIGFLPLSRVPNCY</sequence>
<accession>A0A0A9D039</accession>
<organism evidence="1">
    <name type="scientific">Arundo donax</name>
    <name type="common">Giant reed</name>
    <name type="synonym">Donax arundinaceus</name>
    <dbReference type="NCBI Taxonomy" id="35708"/>
    <lineage>
        <taxon>Eukaryota</taxon>
        <taxon>Viridiplantae</taxon>
        <taxon>Streptophyta</taxon>
        <taxon>Embryophyta</taxon>
        <taxon>Tracheophyta</taxon>
        <taxon>Spermatophyta</taxon>
        <taxon>Magnoliopsida</taxon>
        <taxon>Liliopsida</taxon>
        <taxon>Poales</taxon>
        <taxon>Poaceae</taxon>
        <taxon>PACMAD clade</taxon>
        <taxon>Arundinoideae</taxon>
        <taxon>Arundineae</taxon>
        <taxon>Arundo</taxon>
    </lineage>
</organism>
<protein>
    <submittedName>
        <fullName evidence="1">Uncharacterized protein</fullName>
    </submittedName>
</protein>